<gene>
    <name evidence="2" type="ORF">SAMN02745243_00847</name>
</gene>
<proteinExistence type="predicted"/>
<sequence>MKTAYINGILLDGSKNMVPQTDKVILTDGDKIESIDAKGRKLDGYELVDLEGRYIMPGLINLHVHLPASGKPKKKQSDSAKLVKLLTSTEFLRKMSMNMCAGYAKTQLMSGVTTIRTVGGVLNFDTRIRDGILKGELEGPRIVASDMAVSVEGGHMAGSLAYVARSAEQARNYVRIVARSKPDLIKIMITGGVLDATVKGEPGELKMPPEFVKAACEEAHGLGLKVAAHVESTEGLEVALENGVDSIEHGAAPNDRIIELFRERGACLVTTLSPALPYALFDPAKSHATEIQQYNGRLVFEGIIHCAKACLAEDIPVGLGTDTGCPYVTQYDMWRELNYFHKYCGVSNAFALYTGTKRNAELIGLGGVTGSIEPGKCADFVVTEKNPLESLEALRNISMVVTRGKRIEEPRVKKMKNVERELDRFL</sequence>
<keyword evidence="3" id="KW-1185">Reference proteome</keyword>
<dbReference type="AlphaFoldDB" id="A0A1M6K8W1"/>
<dbReference type="Gene3D" id="2.30.40.10">
    <property type="entry name" value="Urease, subunit C, domain 1"/>
    <property type="match status" value="1"/>
</dbReference>
<dbReference type="InterPro" id="IPR032466">
    <property type="entry name" value="Metal_Hydrolase"/>
</dbReference>
<dbReference type="Gene3D" id="3.20.20.140">
    <property type="entry name" value="Metal-dependent hydrolases"/>
    <property type="match status" value="1"/>
</dbReference>
<name>A0A1M6K8W1_9FIRM</name>
<dbReference type="InterPro" id="IPR057744">
    <property type="entry name" value="OTAase-like"/>
</dbReference>
<protein>
    <submittedName>
        <fullName evidence="2">Imidazolonepropionase</fullName>
    </submittedName>
</protein>
<dbReference type="GO" id="GO:0016810">
    <property type="term" value="F:hydrolase activity, acting on carbon-nitrogen (but not peptide) bonds"/>
    <property type="evidence" value="ECO:0007669"/>
    <property type="project" value="InterPro"/>
</dbReference>
<dbReference type="EMBL" id="FQZY01000011">
    <property type="protein sequence ID" value="SHJ55300.1"/>
    <property type="molecule type" value="Genomic_DNA"/>
</dbReference>
<evidence type="ECO:0000313" key="2">
    <source>
        <dbReference type="EMBL" id="SHJ55300.1"/>
    </source>
</evidence>
<organism evidence="2 3">
    <name type="scientific">Hespellia stercorisuis DSM 15480</name>
    <dbReference type="NCBI Taxonomy" id="1121950"/>
    <lineage>
        <taxon>Bacteria</taxon>
        <taxon>Bacillati</taxon>
        <taxon>Bacillota</taxon>
        <taxon>Clostridia</taxon>
        <taxon>Lachnospirales</taxon>
        <taxon>Lachnospiraceae</taxon>
        <taxon>Hespellia</taxon>
    </lineage>
</organism>
<dbReference type="InterPro" id="IPR006680">
    <property type="entry name" value="Amidohydro-rel"/>
</dbReference>
<dbReference type="RefSeq" id="WP_073105697.1">
    <property type="nucleotide sequence ID" value="NZ_FQZY01000011.1"/>
</dbReference>
<dbReference type="InterPro" id="IPR051781">
    <property type="entry name" value="Metallo-dep_Hydrolase"/>
</dbReference>
<dbReference type="PANTHER" id="PTHR43135">
    <property type="entry name" value="ALPHA-D-RIBOSE 1-METHYLPHOSPHONATE 5-TRIPHOSPHATE DIPHOSPHATASE"/>
    <property type="match status" value="1"/>
</dbReference>
<dbReference type="OrthoDB" id="9797498at2"/>
<reference evidence="2 3" key="1">
    <citation type="submission" date="2016-11" db="EMBL/GenBank/DDBJ databases">
        <authorList>
            <person name="Jaros S."/>
            <person name="Januszkiewicz K."/>
            <person name="Wedrychowicz H."/>
        </authorList>
    </citation>
    <scope>NUCLEOTIDE SEQUENCE [LARGE SCALE GENOMIC DNA]</scope>
    <source>
        <strain evidence="2 3">DSM 15480</strain>
    </source>
</reference>
<dbReference type="PANTHER" id="PTHR43135:SF3">
    <property type="entry name" value="ALPHA-D-RIBOSE 1-METHYLPHOSPHONATE 5-TRIPHOSPHATE DIPHOSPHATASE"/>
    <property type="match status" value="1"/>
</dbReference>
<dbReference type="SUPFAM" id="SSF51338">
    <property type="entry name" value="Composite domain of metallo-dependent hydrolases"/>
    <property type="match status" value="1"/>
</dbReference>
<dbReference type="Proteomes" id="UP000184301">
    <property type="component" value="Unassembled WGS sequence"/>
</dbReference>
<dbReference type="CDD" id="cd01299">
    <property type="entry name" value="Met_dep_hydrolase_A"/>
    <property type="match status" value="1"/>
</dbReference>
<accession>A0A1M6K8W1</accession>
<dbReference type="SUPFAM" id="SSF51556">
    <property type="entry name" value="Metallo-dependent hydrolases"/>
    <property type="match status" value="1"/>
</dbReference>
<evidence type="ECO:0000313" key="3">
    <source>
        <dbReference type="Proteomes" id="UP000184301"/>
    </source>
</evidence>
<dbReference type="Pfam" id="PF01979">
    <property type="entry name" value="Amidohydro_1"/>
    <property type="match status" value="1"/>
</dbReference>
<dbReference type="InterPro" id="IPR011059">
    <property type="entry name" value="Metal-dep_hydrolase_composite"/>
</dbReference>
<evidence type="ECO:0000259" key="1">
    <source>
        <dbReference type="Pfam" id="PF01979"/>
    </source>
</evidence>
<feature type="domain" description="Amidohydrolase-related" evidence="1">
    <location>
        <begin position="54"/>
        <end position="406"/>
    </location>
</feature>